<organism evidence="1 2">
    <name type="scientific">Adiantum capillus-veneris</name>
    <name type="common">Maidenhair fern</name>
    <dbReference type="NCBI Taxonomy" id="13818"/>
    <lineage>
        <taxon>Eukaryota</taxon>
        <taxon>Viridiplantae</taxon>
        <taxon>Streptophyta</taxon>
        <taxon>Embryophyta</taxon>
        <taxon>Tracheophyta</taxon>
        <taxon>Polypodiopsida</taxon>
        <taxon>Polypodiidae</taxon>
        <taxon>Polypodiales</taxon>
        <taxon>Pteridineae</taxon>
        <taxon>Pteridaceae</taxon>
        <taxon>Vittarioideae</taxon>
        <taxon>Adiantum</taxon>
    </lineage>
</organism>
<evidence type="ECO:0000313" key="1">
    <source>
        <dbReference type="EMBL" id="KAI5062017.1"/>
    </source>
</evidence>
<gene>
    <name evidence="1" type="ORF">GOP47_0022556</name>
</gene>
<keyword evidence="2" id="KW-1185">Reference proteome</keyword>
<dbReference type="AlphaFoldDB" id="A0A9D4Z653"/>
<protein>
    <submittedName>
        <fullName evidence="1">Uncharacterized protein</fullName>
    </submittedName>
</protein>
<evidence type="ECO:0000313" key="2">
    <source>
        <dbReference type="Proteomes" id="UP000886520"/>
    </source>
</evidence>
<comment type="caution">
    <text evidence="1">The sequence shown here is derived from an EMBL/GenBank/DDBJ whole genome shotgun (WGS) entry which is preliminary data.</text>
</comment>
<accession>A0A9D4Z653</accession>
<proteinExistence type="predicted"/>
<dbReference type="OrthoDB" id="509099at2759"/>
<dbReference type="Proteomes" id="UP000886520">
    <property type="component" value="Chromosome 22"/>
</dbReference>
<name>A0A9D4Z653_ADICA</name>
<dbReference type="EMBL" id="JABFUD020000022">
    <property type="protein sequence ID" value="KAI5062017.1"/>
    <property type="molecule type" value="Genomic_DNA"/>
</dbReference>
<sequence length="118" mass="13750">MARAAYFLSSTARLSVLRCYEKLIISLTTRLVGETDFKLFLPRNLSYLRITAPSEINTLRPRSFRCVLHPLRMLAIWEKGLFWVNTQQRDVCASCTVAKERDANPYMTRKNDEAEDFQ</sequence>
<reference evidence="1" key="1">
    <citation type="submission" date="2021-01" db="EMBL/GenBank/DDBJ databases">
        <title>Adiantum capillus-veneris genome.</title>
        <authorList>
            <person name="Fang Y."/>
            <person name="Liao Q."/>
        </authorList>
    </citation>
    <scope>NUCLEOTIDE SEQUENCE</scope>
    <source>
        <strain evidence="1">H3</strain>
        <tissue evidence="1">Leaf</tissue>
    </source>
</reference>